<gene>
    <name evidence="1" type="ORF">Amon02_001063900</name>
</gene>
<keyword evidence="2" id="KW-1185">Reference proteome</keyword>
<dbReference type="Proteomes" id="UP001165064">
    <property type="component" value="Unassembled WGS sequence"/>
</dbReference>
<comment type="caution">
    <text evidence="1">The sequence shown here is derived from an EMBL/GenBank/DDBJ whole genome shotgun (WGS) entry which is preliminary data.</text>
</comment>
<sequence>MIKFIILPPKNPTGLDTYEVRSIESVYVSIWDLVLKVYYRSFDRVVDDNYEDLDDDNETVGTTLVDRLVGVCDVPLSEQYRGKKVLQKELLLLMKGSPITEEMEFGEFLMKCCNDMKELKKYPLKEIENFLLVGVKVSTGPLSKIPNQLLLRYELSQSEDIDEFGLKLLKKRHEMEAFFK</sequence>
<evidence type="ECO:0000313" key="2">
    <source>
        <dbReference type="Proteomes" id="UP001165064"/>
    </source>
</evidence>
<evidence type="ECO:0000313" key="1">
    <source>
        <dbReference type="EMBL" id="GME99165.1"/>
    </source>
</evidence>
<reference evidence="1" key="1">
    <citation type="submission" date="2023-04" db="EMBL/GenBank/DDBJ databases">
        <title>Ambrosiozyma monospora NBRC 10751.</title>
        <authorList>
            <person name="Ichikawa N."/>
            <person name="Sato H."/>
            <person name="Tonouchi N."/>
        </authorList>
    </citation>
    <scope>NUCLEOTIDE SEQUENCE</scope>
    <source>
        <strain evidence="1">NBRC 10751</strain>
    </source>
</reference>
<protein>
    <submittedName>
        <fullName evidence="1">Unnamed protein product</fullName>
    </submittedName>
</protein>
<accession>A0ACB5U1L1</accession>
<organism evidence="1 2">
    <name type="scientific">Ambrosiozyma monospora</name>
    <name type="common">Yeast</name>
    <name type="synonym">Endomycopsis monosporus</name>
    <dbReference type="NCBI Taxonomy" id="43982"/>
    <lineage>
        <taxon>Eukaryota</taxon>
        <taxon>Fungi</taxon>
        <taxon>Dikarya</taxon>
        <taxon>Ascomycota</taxon>
        <taxon>Saccharomycotina</taxon>
        <taxon>Pichiomycetes</taxon>
        <taxon>Pichiales</taxon>
        <taxon>Pichiaceae</taxon>
        <taxon>Ambrosiozyma</taxon>
    </lineage>
</organism>
<dbReference type="EMBL" id="BSXS01010881">
    <property type="protein sequence ID" value="GME99165.1"/>
    <property type="molecule type" value="Genomic_DNA"/>
</dbReference>
<name>A0ACB5U1L1_AMBMO</name>
<proteinExistence type="predicted"/>